<evidence type="ECO:0000256" key="8">
    <source>
        <dbReference type="SAM" id="MobiDB-lite"/>
    </source>
</evidence>
<evidence type="ECO:0000256" key="6">
    <source>
        <dbReference type="ARBA" id="ARBA00023242"/>
    </source>
</evidence>
<evidence type="ECO:0000256" key="1">
    <source>
        <dbReference type="ARBA" id="ARBA00004123"/>
    </source>
</evidence>
<dbReference type="SMART" id="SM00428">
    <property type="entry name" value="H3"/>
    <property type="match status" value="1"/>
</dbReference>
<evidence type="ECO:0000256" key="4">
    <source>
        <dbReference type="ARBA" id="ARBA00022454"/>
    </source>
</evidence>
<feature type="compositionally biased region" description="Basic residues" evidence="8">
    <location>
        <begin position="38"/>
        <end position="47"/>
    </location>
</feature>
<dbReference type="EMBL" id="OC318893">
    <property type="protein sequence ID" value="CAD7403578.1"/>
    <property type="molecule type" value="Genomic_DNA"/>
</dbReference>
<dbReference type="GO" id="GO:0003677">
    <property type="term" value="F:DNA binding"/>
    <property type="evidence" value="ECO:0007669"/>
    <property type="project" value="UniProtKB-KW"/>
</dbReference>
<dbReference type="CDD" id="cd22911">
    <property type="entry name" value="HFD_H3"/>
    <property type="match status" value="1"/>
</dbReference>
<dbReference type="InterPro" id="IPR009072">
    <property type="entry name" value="Histone-fold"/>
</dbReference>
<evidence type="ECO:0000313" key="10">
    <source>
        <dbReference type="EMBL" id="CAD7403578.1"/>
    </source>
</evidence>
<dbReference type="GO" id="GO:0046982">
    <property type="term" value="F:protein heterodimerization activity"/>
    <property type="evidence" value="ECO:0007669"/>
    <property type="project" value="InterPro"/>
</dbReference>
<evidence type="ECO:0000256" key="5">
    <source>
        <dbReference type="ARBA" id="ARBA00023125"/>
    </source>
</evidence>
<dbReference type="PANTHER" id="PTHR45810:SF17">
    <property type="entry name" value="HISTONE H3-LIKE CENTROMERIC PROTEIN A"/>
    <property type="match status" value="1"/>
</dbReference>
<dbReference type="GO" id="GO:0005634">
    <property type="term" value="C:nucleus"/>
    <property type="evidence" value="ECO:0007669"/>
    <property type="project" value="UniProtKB-SubCell"/>
</dbReference>
<comment type="subcellular location">
    <subcellularLocation>
        <location evidence="2">Chromosome</location>
    </subcellularLocation>
    <subcellularLocation>
        <location evidence="1">Nucleus</location>
    </subcellularLocation>
</comment>
<evidence type="ECO:0000256" key="7">
    <source>
        <dbReference type="ARBA" id="ARBA00023269"/>
    </source>
</evidence>
<dbReference type="SUPFAM" id="SSF47113">
    <property type="entry name" value="Histone-fold"/>
    <property type="match status" value="1"/>
</dbReference>
<dbReference type="AlphaFoldDB" id="A0A7R9CW51"/>
<keyword evidence="5" id="KW-0238">DNA-binding</keyword>
<evidence type="ECO:0000259" key="9">
    <source>
        <dbReference type="Pfam" id="PF00125"/>
    </source>
</evidence>
<reference evidence="10" key="1">
    <citation type="submission" date="2020-11" db="EMBL/GenBank/DDBJ databases">
        <authorList>
            <person name="Tran Van P."/>
        </authorList>
    </citation>
    <scope>NUCLEOTIDE SEQUENCE</scope>
</reference>
<dbReference type="PANTHER" id="PTHR45810">
    <property type="entry name" value="HISTONE H3.2"/>
    <property type="match status" value="1"/>
</dbReference>
<dbReference type="Gene3D" id="1.10.20.10">
    <property type="entry name" value="Histone, subunit A"/>
    <property type="match status" value="1"/>
</dbReference>
<feature type="region of interest" description="Disordered" evidence="8">
    <location>
        <begin position="1"/>
        <end position="53"/>
    </location>
</feature>
<comment type="similarity">
    <text evidence="3">Belongs to the histone H3 family.</text>
</comment>
<keyword evidence="4" id="KW-0158">Chromosome</keyword>
<accession>A0A7R9CW51</accession>
<feature type="domain" description="Core Histone H2A/H2B/H3" evidence="9">
    <location>
        <begin position="53"/>
        <end position="145"/>
    </location>
</feature>
<keyword evidence="6" id="KW-0539">Nucleus</keyword>
<organism evidence="10">
    <name type="scientific">Timema cristinae</name>
    <name type="common">Walking stick</name>
    <dbReference type="NCBI Taxonomy" id="61476"/>
    <lineage>
        <taxon>Eukaryota</taxon>
        <taxon>Metazoa</taxon>
        <taxon>Ecdysozoa</taxon>
        <taxon>Arthropoda</taxon>
        <taxon>Hexapoda</taxon>
        <taxon>Insecta</taxon>
        <taxon>Pterygota</taxon>
        <taxon>Neoptera</taxon>
        <taxon>Polyneoptera</taxon>
        <taxon>Phasmatodea</taxon>
        <taxon>Timematodea</taxon>
        <taxon>Timematoidea</taxon>
        <taxon>Timematidae</taxon>
        <taxon>Timema</taxon>
    </lineage>
</organism>
<dbReference type="PRINTS" id="PR00622">
    <property type="entry name" value="HISTONEH3"/>
</dbReference>
<dbReference type="InterPro" id="IPR007125">
    <property type="entry name" value="H2A/H2B/H3"/>
</dbReference>
<dbReference type="GO" id="GO:0000786">
    <property type="term" value="C:nucleosome"/>
    <property type="evidence" value="ECO:0007669"/>
    <property type="project" value="UniProtKB-KW"/>
</dbReference>
<proteinExistence type="inferred from homology"/>
<sequence length="154" mass="18065">MVRRKSSARKRSIRISEPREETSARSNKTQNDSSKPSTSHHKSKNKSTRWAGPSTKALMEIRKYQKGTNLLIPRLPFHRLVKQIVQEFYTTDHYSVFRMGKYALEALQESAEAYMVQFMEDAFLCTLHSKRVTLQQRDLQLVRRIRGHSDVINR</sequence>
<feature type="compositionally biased region" description="Basic residues" evidence="8">
    <location>
        <begin position="1"/>
        <end position="13"/>
    </location>
</feature>
<evidence type="ECO:0000256" key="2">
    <source>
        <dbReference type="ARBA" id="ARBA00004286"/>
    </source>
</evidence>
<feature type="compositionally biased region" description="Basic and acidic residues" evidence="8">
    <location>
        <begin position="14"/>
        <end position="23"/>
    </location>
</feature>
<dbReference type="GO" id="GO:0030527">
    <property type="term" value="F:structural constituent of chromatin"/>
    <property type="evidence" value="ECO:0007669"/>
    <property type="project" value="InterPro"/>
</dbReference>
<protein>
    <recommendedName>
        <fullName evidence="9">Core Histone H2A/H2B/H3 domain-containing protein</fullName>
    </recommendedName>
</protein>
<evidence type="ECO:0000256" key="3">
    <source>
        <dbReference type="ARBA" id="ARBA00010343"/>
    </source>
</evidence>
<dbReference type="FunFam" id="1.10.20.10:FF:000085">
    <property type="entry name" value="Histone H3.2"/>
    <property type="match status" value="1"/>
</dbReference>
<dbReference type="Pfam" id="PF00125">
    <property type="entry name" value="Histone"/>
    <property type="match status" value="1"/>
</dbReference>
<name>A0A7R9CW51_TIMCR</name>
<dbReference type="InterPro" id="IPR000164">
    <property type="entry name" value="Histone_H3/CENP-A"/>
</dbReference>
<gene>
    <name evidence="10" type="ORF">TCEB3V08_LOCUS7057</name>
</gene>
<keyword evidence="7" id="KW-0544">Nucleosome core</keyword>